<gene>
    <name evidence="7" type="ORF">KLDO_g2708</name>
</gene>
<dbReference type="GO" id="GO:0005739">
    <property type="term" value="C:mitochondrion"/>
    <property type="evidence" value="ECO:0007669"/>
    <property type="project" value="UniProtKB-SubCell"/>
</dbReference>
<comment type="caution">
    <text evidence="7">The sequence shown here is derived from an EMBL/GenBank/DDBJ whole genome shotgun (WGS) entry which is preliminary data.</text>
</comment>
<evidence type="ECO:0000256" key="2">
    <source>
        <dbReference type="ARBA" id="ARBA00022823"/>
    </source>
</evidence>
<dbReference type="AlphaFoldDB" id="A0A0A8L8C1"/>
<keyword evidence="2 4" id="KW-0450">Lipoyl</keyword>
<protein>
    <recommendedName>
        <fullName evidence="5">Glycine cleavage system H protein</fullName>
    </recommendedName>
</protein>
<dbReference type="GO" id="GO:0005960">
    <property type="term" value="C:glycine cleavage complex"/>
    <property type="evidence" value="ECO:0007669"/>
    <property type="project" value="UniProtKB-UniRule"/>
</dbReference>
<evidence type="ECO:0000256" key="1">
    <source>
        <dbReference type="ARBA" id="ARBA00009249"/>
    </source>
</evidence>
<evidence type="ECO:0000256" key="5">
    <source>
        <dbReference type="RuleBase" id="RU364055"/>
    </source>
</evidence>
<sequence length="175" mass="18911">MFSTPISRAAFITSRAAKSSVSRLFLRAQSTNALNQAQLPFTFSQTGPKTVRFTTQHEWIAAHADGSAFIGITKYAADALGDATYVELPDVDTELEAGDSFGSVESVKSASEIYSPVAGTVVEVNESLSESPQLINSDPAGEGWIVKVKINDEADLQSEELLSLEQYEAHLKEDH</sequence>
<feature type="modified residue" description="N6-lipoyllysine" evidence="4">
    <location>
        <position position="108"/>
    </location>
</feature>
<comment type="subcellular location">
    <subcellularLocation>
        <location evidence="5">Mitochondrion</location>
    </subcellularLocation>
</comment>
<dbReference type="NCBIfam" id="NF002270">
    <property type="entry name" value="PRK01202.1"/>
    <property type="match status" value="1"/>
</dbReference>
<dbReference type="PROSITE" id="PS50968">
    <property type="entry name" value="BIOTINYL_LIPOYL"/>
    <property type="match status" value="1"/>
</dbReference>
<name>A0A0A8L8C1_9SACH</name>
<comment type="subunit">
    <text evidence="5">The glycine cleavage system is composed of four proteins: P, T, L and H.</text>
</comment>
<dbReference type="CDD" id="cd06848">
    <property type="entry name" value="GCS_H"/>
    <property type="match status" value="1"/>
</dbReference>
<comment type="cofactor">
    <cofactor evidence="5">
        <name>(R)-lipoate</name>
        <dbReference type="ChEBI" id="CHEBI:83088"/>
    </cofactor>
    <text evidence="5">Binds 1 lipoyl cofactor covalently.</text>
</comment>
<dbReference type="PROSITE" id="PS00189">
    <property type="entry name" value="LIPOYL"/>
    <property type="match status" value="1"/>
</dbReference>
<feature type="domain" description="Lipoyl-binding" evidence="6">
    <location>
        <begin position="67"/>
        <end position="149"/>
    </location>
</feature>
<comment type="function">
    <text evidence="5">The H protein shuttles the methylamine group of glycine from the P protein to the T protein.</text>
</comment>
<dbReference type="GO" id="GO:0019464">
    <property type="term" value="P:glycine decarboxylation via glycine cleavage system"/>
    <property type="evidence" value="ECO:0007669"/>
    <property type="project" value="UniProtKB-UniRule"/>
</dbReference>
<evidence type="ECO:0000313" key="7">
    <source>
        <dbReference type="EMBL" id="CDO94444.1"/>
    </source>
</evidence>
<reference evidence="7 8" key="1">
    <citation type="submission" date="2014-03" db="EMBL/GenBank/DDBJ databases">
        <title>The genome of Kluyveromyces dobzhanskii.</title>
        <authorList>
            <person name="Nystedt B."/>
            <person name="Astrom S."/>
        </authorList>
    </citation>
    <scope>NUCLEOTIDE SEQUENCE [LARGE SCALE GENOMIC DNA]</scope>
    <source>
        <strain evidence="7 8">CBS 2104</strain>
    </source>
</reference>
<dbReference type="SUPFAM" id="SSF51230">
    <property type="entry name" value="Single hybrid motif"/>
    <property type="match status" value="1"/>
</dbReference>
<dbReference type="InterPro" id="IPR002930">
    <property type="entry name" value="GCV_H"/>
</dbReference>
<keyword evidence="3 5" id="KW-0809">Transit peptide</keyword>
<evidence type="ECO:0000259" key="6">
    <source>
        <dbReference type="PROSITE" id="PS50968"/>
    </source>
</evidence>
<dbReference type="GO" id="GO:0009249">
    <property type="term" value="P:protein lipoylation"/>
    <property type="evidence" value="ECO:0007669"/>
    <property type="project" value="TreeGrafter"/>
</dbReference>
<dbReference type="HAMAP" id="MF_00272">
    <property type="entry name" value="GcvH"/>
    <property type="match status" value="1"/>
</dbReference>
<dbReference type="InterPro" id="IPR003016">
    <property type="entry name" value="2-oxoA_DH_lipoyl-BS"/>
</dbReference>
<evidence type="ECO:0000256" key="4">
    <source>
        <dbReference type="PIRSR" id="PIRSR617453-50"/>
    </source>
</evidence>
<accession>A0A0A8L8C1</accession>
<dbReference type="Gene3D" id="2.40.50.100">
    <property type="match status" value="1"/>
</dbReference>
<dbReference type="NCBIfam" id="TIGR00527">
    <property type="entry name" value="gcvH"/>
    <property type="match status" value="1"/>
</dbReference>
<evidence type="ECO:0000256" key="3">
    <source>
        <dbReference type="ARBA" id="ARBA00022946"/>
    </source>
</evidence>
<keyword evidence="8" id="KW-1185">Reference proteome</keyword>
<dbReference type="OrthoDB" id="10264154at2759"/>
<dbReference type="EMBL" id="CCBQ010000037">
    <property type="protein sequence ID" value="CDO94444.1"/>
    <property type="molecule type" value="Genomic_DNA"/>
</dbReference>
<dbReference type="Proteomes" id="UP000031516">
    <property type="component" value="Unassembled WGS sequence"/>
</dbReference>
<dbReference type="Pfam" id="PF01597">
    <property type="entry name" value="GCV_H"/>
    <property type="match status" value="1"/>
</dbReference>
<dbReference type="InterPro" id="IPR033753">
    <property type="entry name" value="GCV_H/Fam206"/>
</dbReference>
<keyword evidence="5" id="KW-0496">Mitochondrion</keyword>
<dbReference type="PANTHER" id="PTHR11715">
    <property type="entry name" value="GLYCINE CLEAVAGE SYSTEM H PROTEIN"/>
    <property type="match status" value="1"/>
</dbReference>
<proteinExistence type="inferred from homology"/>
<organism evidence="7 8">
    <name type="scientific">Kluyveromyces dobzhanskii CBS 2104</name>
    <dbReference type="NCBI Taxonomy" id="1427455"/>
    <lineage>
        <taxon>Eukaryota</taxon>
        <taxon>Fungi</taxon>
        <taxon>Dikarya</taxon>
        <taxon>Ascomycota</taxon>
        <taxon>Saccharomycotina</taxon>
        <taxon>Saccharomycetes</taxon>
        <taxon>Saccharomycetales</taxon>
        <taxon>Saccharomycetaceae</taxon>
        <taxon>Kluyveromyces</taxon>
    </lineage>
</organism>
<dbReference type="PANTHER" id="PTHR11715:SF3">
    <property type="entry name" value="GLYCINE CLEAVAGE SYSTEM H PROTEIN-RELATED"/>
    <property type="match status" value="1"/>
</dbReference>
<dbReference type="InterPro" id="IPR000089">
    <property type="entry name" value="Biotin_lipoyl"/>
</dbReference>
<comment type="similarity">
    <text evidence="1 5">Belongs to the GcvH family.</text>
</comment>
<dbReference type="InterPro" id="IPR011053">
    <property type="entry name" value="Single_hybrid_motif"/>
</dbReference>
<evidence type="ECO:0000313" key="8">
    <source>
        <dbReference type="Proteomes" id="UP000031516"/>
    </source>
</evidence>
<dbReference type="InterPro" id="IPR017453">
    <property type="entry name" value="GCV_H_sub"/>
</dbReference>